<name>A0AAV5UTN2_9BILA</name>
<dbReference type="AlphaFoldDB" id="A0AAV5UTN2"/>
<organism evidence="1 2">
    <name type="scientific">Pristionchus fissidentatus</name>
    <dbReference type="NCBI Taxonomy" id="1538716"/>
    <lineage>
        <taxon>Eukaryota</taxon>
        <taxon>Metazoa</taxon>
        <taxon>Ecdysozoa</taxon>
        <taxon>Nematoda</taxon>
        <taxon>Chromadorea</taxon>
        <taxon>Rhabditida</taxon>
        <taxon>Rhabditina</taxon>
        <taxon>Diplogasteromorpha</taxon>
        <taxon>Diplogasteroidea</taxon>
        <taxon>Neodiplogasteridae</taxon>
        <taxon>Pristionchus</taxon>
    </lineage>
</organism>
<evidence type="ECO:0000313" key="1">
    <source>
        <dbReference type="EMBL" id="GMT09627.1"/>
    </source>
</evidence>
<proteinExistence type="predicted"/>
<dbReference type="Proteomes" id="UP001432322">
    <property type="component" value="Unassembled WGS sequence"/>
</dbReference>
<feature type="non-terminal residue" evidence="1">
    <location>
        <position position="1"/>
    </location>
</feature>
<dbReference type="EMBL" id="BTSY01000001">
    <property type="protein sequence ID" value="GMT09627.1"/>
    <property type="molecule type" value="Genomic_DNA"/>
</dbReference>
<sequence>CGGRTGGREREDRLTSDVCARSVFYADCARGKSWKTREHRGEKRRVDLIVTLTYGVAYESDAEMAETERPRQPKEFSLALFNVHYFSVSQREQEIFSPAIFLKCDPQPCPPELKIIYSSRFL</sequence>
<protein>
    <submittedName>
        <fullName evidence="1">Uncharacterized protein</fullName>
    </submittedName>
</protein>
<reference evidence="1" key="1">
    <citation type="submission" date="2023-10" db="EMBL/GenBank/DDBJ databases">
        <title>Genome assembly of Pristionchus species.</title>
        <authorList>
            <person name="Yoshida K."/>
            <person name="Sommer R.J."/>
        </authorList>
    </citation>
    <scope>NUCLEOTIDE SEQUENCE</scope>
    <source>
        <strain evidence="1">RS5133</strain>
    </source>
</reference>
<gene>
    <name evidence="1" type="ORF">PFISCL1PPCAC_924</name>
</gene>
<keyword evidence="2" id="KW-1185">Reference proteome</keyword>
<evidence type="ECO:0000313" key="2">
    <source>
        <dbReference type="Proteomes" id="UP001432322"/>
    </source>
</evidence>
<comment type="caution">
    <text evidence="1">The sequence shown here is derived from an EMBL/GenBank/DDBJ whole genome shotgun (WGS) entry which is preliminary data.</text>
</comment>
<accession>A0AAV5UTN2</accession>